<dbReference type="AlphaFoldDB" id="A0A7W9CKS6"/>
<keyword evidence="4" id="KW-1185">Reference proteome</keyword>
<dbReference type="Pfam" id="PF02120">
    <property type="entry name" value="Flg_hook"/>
    <property type="match status" value="1"/>
</dbReference>
<name>A0A7W9CKS6_9CAUL</name>
<feature type="region of interest" description="Disordered" evidence="1">
    <location>
        <begin position="129"/>
        <end position="154"/>
    </location>
</feature>
<feature type="domain" description="Flagellar hook-length control protein-like C-terminal" evidence="2">
    <location>
        <begin position="343"/>
        <end position="424"/>
    </location>
</feature>
<dbReference type="Proteomes" id="UP000545037">
    <property type="component" value="Unassembled WGS sequence"/>
</dbReference>
<reference evidence="3 4" key="1">
    <citation type="submission" date="2020-08" db="EMBL/GenBank/DDBJ databases">
        <title>Genomic Encyclopedia of Type Strains, Phase IV (KMG-IV): sequencing the most valuable type-strain genomes for metagenomic binning, comparative biology and taxonomic classification.</title>
        <authorList>
            <person name="Goeker M."/>
        </authorList>
    </citation>
    <scope>NUCLEOTIDE SEQUENCE [LARGE SCALE GENOMIC DNA]</scope>
    <source>
        <strain evidence="3 4">DSM 4737</strain>
    </source>
</reference>
<sequence length="472" mass="47046">MSASAILSPVTVPLSGQSGGGAADASASSGDFAAVLAAESPETPASPQGGSLNVPETTALPISEQQVADNDGAPEDVAAASAALLAPLWIQLSSVTVPNGTGGTDQQVTSDTAVKPSTDGVGLQTFPAQDLAVGPETTTDEPVLPPVPGKDADARSAVVAEQAKATALASAVEVAAQRSSTPAGDAALASLRALPGAAALQQATITQRKVDVASNGSASADALAEKDLSASAGAKISDGSLAPDADLAGNKASQPVDRSALTSSAGMPNAAGIVLADAGSSTEPLPAFADIAQVLTDTDAPTPSGAASASASTPLVFASTETLSLSSLSRATIETTAQLAAQITHRLAGQSTRFELGLTPEGLGRVDVTLDIDSDGQLSARLAFDNPLAATELRGRADDLRRQLEDAGFTVARDALEFSSRDSSSGGGTDRRQQRATAYADRHAAQTDLVDAPPAWTLPSSSLTPRGVDVKV</sequence>
<protein>
    <recommendedName>
        <fullName evidence="2">Flagellar hook-length control protein-like C-terminal domain-containing protein</fullName>
    </recommendedName>
</protein>
<feature type="region of interest" description="Disordered" evidence="1">
    <location>
        <begin position="419"/>
        <end position="472"/>
    </location>
</feature>
<organism evidence="3 4">
    <name type="scientific">Brevundimonas variabilis</name>
    <dbReference type="NCBI Taxonomy" id="74312"/>
    <lineage>
        <taxon>Bacteria</taxon>
        <taxon>Pseudomonadati</taxon>
        <taxon>Pseudomonadota</taxon>
        <taxon>Alphaproteobacteria</taxon>
        <taxon>Caulobacterales</taxon>
        <taxon>Caulobacteraceae</taxon>
        <taxon>Brevundimonas</taxon>
    </lineage>
</organism>
<dbReference type="RefSeq" id="WP_246347919.1">
    <property type="nucleotide sequence ID" value="NZ_JACHOR010000006.1"/>
</dbReference>
<evidence type="ECO:0000313" key="4">
    <source>
        <dbReference type="Proteomes" id="UP000545037"/>
    </source>
</evidence>
<evidence type="ECO:0000259" key="2">
    <source>
        <dbReference type="Pfam" id="PF02120"/>
    </source>
</evidence>
<proteinExistence type="predicted"/>
<evidence type="ECO:0000313" key="3">
    <source>
        <dbReference type="EMBL" id="MBB5747515.1"/>
    </source>
</evidence>
<gene>
    <name evidence="3" type="ORF">GGR13_003143</name>
</gene>
<evidence type="ECO:0000256" key="1">
    <source>
        <dbReference type="SAM" id="MobiDB-lite"/>
    </source>
</evidence>
<comment type="caution">
    <text evidence="3">The sequence shown here is derived from an EMBL/GenBank/DDBJ whole genome shotgun (WGS) entry which is preliminary data.</text>
</comment>
<feature type="compositionally biased region" description="Low complexity" evidence="1">
    <location>
        <begin position="23"/>
        <end position="34"/>
    </location>
</feature>
<feature type="compositionally biased region" description="Polar residues" evidence="1">
    <location>
        <begin position="43"/>
        <end position="56"/>
    </location>
</feature>
<dbReference type="Gene3D" id="3.30.750.140">
    <property type="match status" value="1"/>
</dbReference>
<feature type="region of interest" description="Disordered" evidence="1">
    <location>
        <begin position="1"/>
        <end position="71"/>
    </location>
</feature>
<accession>A0A7W9CKS6</accession>
<dbReference type="InterPro" id="IPR038610">
    <property type="entry name" value="FliK-like_C_sf"/>
</dbReference>
<dbReference type="CDD" id="cd17470">
    <property type="entry name" value="T3SS_Flik_C"/>
    <property type="match status" value="1"/>
</dbReference>
<dbReference type="InterPro" id="IPR021136">
    <property type="entry name" value="Flagellar_hook_control-like_C"/>
</dbReference>
<feature type="region of interest" description="Disordered" evidence="1">
    <location>
        <begin position="239"/>
        <end position="264"/>
    </location>
</feature>
<dbReference type="EMBL" id="JACHOR010000006">
    <property type="protein sequence ID" value="MBB5747515.1"/>
    <property type="molecule type" value="Genomic_DNA"/>
</dbReference>